<gene>
    <name evidence="2" type="ORF">HHH54_05840</name>
</gene>
<feature type="transmembrane region" description="Helical" evidence="1">
    <location>
        <begin position="261"/>
        <end position="281"/>
    </location>
</feature>
<keyword evidence="1" id="KW-1133">Transmembrane helix</keyword>
<dbReference type="PANTHER" id="PTHR34821:SF2">
    <property type="entry name" value="INNER MEMBRANE PROTEIN YDCZ"/>
    <property type="match status" value="1"/>
</dbReference>
<reference evidence="2 3" key="1">
    <citation type="submission" date="2020-04" db="EMBL/GenBank/DDBJ databases">
        <title>Staphylococcus species from domestic dog.</title>
        <authorList>
            <person name="Paterson G.K."/>
        </authorList>
    </citation>
    <scope>NUCLEOTIDE SEQUENCE [LARGE SCALE GENOMIC DNA]</scope>
    <source>
        <strain evidence="2 3">H16/1A</strain>
    </source>
</reference>
<feature type="transmembrane region" description="Helical" evidence="1">
    <location>
        <begin position="36"/>
        <end position="60"/>
    </location>
</feature>
<dbReference type="PANTHER" id="PTHR34821">
    <property type="entry name" value="INNER MEMBRANE PROTEIN YDCZ"/>
    <property type="match status" value="1"/>
</dbReference>
<dbReference type="RefSeq" id="WP_198617905.1">
    <property type="nucleotide sequence ID" value="NZ_JABANU010000012.1"/>
</dbReference>
<comment type="caution">
    <text evidence="2">The sequence shown here is derived from an EMBL/GenBank/DDBJ whole genome shotgun (WGS) entry which is preliminary data.</text>
</comment>
<feature type="transmembrane region" description="Helical" evidence="1">
    <location>
        <begin position="72"/>
        <end position="91"/>
    </location>
</feature>
<feature type="transmembrane region" description="Helical" evidence="1">
    <location>
        <begin position="193"/>
        <end position="212"/>
    </location>
</feature>
<sequence>MLLLYFALGLCAGFAVPVQTSINSRLSLYTQSSIYASAISFSTGTFCLILVNLILNPGLFAPSYITQVQFNYTWFLGGLLGVIFLSGNLILLPRIGASLTVITTISGQIAMGVIIDTFGLFNAPIQPFSFIKGIGLLVLLLGILMMNMNRHTLSQQHSNGTSFWLILGIIMGFAPPIQTAINTQLSHTVHSPFFASFISFFVGTIILFILTATIHKKFKIHKNHEIRGPIQWWYFIGGLLGVIFVTTNIILAPLIGVTYTIIIIMIGQILMGLLIDQFGLLGIPPRKISKQRIIGFILVILAIVMIQLN</sequence>
<dbReference type="Pfam" id="PF04657">
    <property type="entry name" value="DMT_YdcZ"/>
    <property type="match status" value="2"/>
</dbReference>
<protein>
    <submittedName>
        <fullName evidence="2">DMT family transporter</fullName>
    </submittedName>
</protein>
<dbReference type="EMBL" id="JABANU010000012">
    <property type="protein sequence ID" value="MBI5975122.1"/>
    <property type="molecule type" value="Genomic_DNA"/>
</dbReference>
<keyword evidence="1" id="KW-0812">Transmembrane</keyword>
<feature type="transmembrane region" description="Helical" evidence="1">
    <location>
        <begin position="232"/>
        <end position="255"/>
    </location>
</feature>
<evidence type="ECO:0000313" key="2">
    <source>
        <dbReference type="EMBL" id="MBI5975122.1"/>
    </source>
</evidence>
<accession>A0ABS0T8Q7</accession>
<evidence type="ECO:0000256" key="1">
    <source>
        <dbReference type="SAM" id="Phobius"/>
    </source>
</evidence>
<organism evidence="2 3">
    <name type="scientific">Staphylococcus canis</name>
    <dbReference type="NCBI Taxonomy" id="2724942"/>
    <lineage>
        <taxon>Bacteria</taxon>
        <taxon>Bacillati</taxon>
        <taxon>Bacillota</taxon>
        <taxon>Bacilli</taxon>
        <taxon>Bacillales</taxon>
        <taxon>Staphylococcaceae</taxon>
        <taxon>Staphylococcus</taxon>
    </lineage>
</organism>
<feature type="transmembrane region" description="Helical" evidence="1">
    <location>
        <begin position="293"/>
        <end position="308"/>
    </location>
</feature>
<dbReference type="InterPro" id="IPR006750">
    <property type="entry name" value="YdcZ"/>
</dbReference>
<name>A0ABS0T8Q7_9STAP</name>
<keyword evidence="1" id="KW-0472">Membrane</keyword>
<feature type="transmembrane region" description="Helical" evidence="1">
    <location>
        <begin position="130"/>
        <end position="149"/>
    </location>
</feature>
<feature type="transmembrane region" description="Helical" evidence="1">
    <location>
        <begin position="161"/>
        <end position="181"/>
    </location>
</feature>
<proteinExistence type="predicted"/>
<dbReference type="Proteomes" id="UP000751852">
    <property type="component" value="Unassembled WGS sequence"/>
</dbReference>
<keyword evidence="3" id="KW-1185">Reference proteome</keyword>
<evidence type="ECO:0000313" key="3">
    <source>
        <dbReference type="Proteomes" id="UP000751852"/>
    </source>
</evidence>